<evidence type="ECO:0000313" key="1">
    <source>
        <dbReference type="EMBL" id="NEG55344.1"/>
    </source>
</evidence>
<proteinExistence type="predicted"/>
<accession>A0A6L9SS40</accession>
<sequence length="94" mass="11188">MCPKDAVDYIENLREYPYEYAIEQVKSDQKSRDEWIDILLYLNSIEMNAAFGDKSHDNWPKHDDVIDSLKRVIIDTIKRINDKEIEGKSLWNKL</sequence>
<dbReference type="AlphaFoldDB" id="A0A6L9SS40"/>
<reference evidence="1 2" key="1">
    <citation type="submission" date="2019-10" db="EMBL/GenBank/DDBJ databases">
        <title>Bifidobacterium from non-human primates.</title>
        <authorList>
            <person name="Modesto M."/>
        </authorList>
    </citation>
    <scope>NUCLEOTIDE SEQUENCE [LARGE SCALE GENOMIC DNA]</scope>
    <source>
        <strain evidence="1 2">SMA15</strain>
    </source>
</reference>
<dbReference type="Proteomes" id="UP000483293">
    <property type="component" value="Unassembled WGS sequence"/>
</dbReference>
<dbReference type="EMBL" id="WHZV01000004">
    <property type="protein sequence ID" value="NEG55344.1"/>
    <property type="molecule type" value="Genomic_DNA"/>
</dbReference>
<evidence type="ECO:0000313" key="2">
    <source>
        <dbReference type="Proteomes" id="UP000483293"/>
    </source>
</evidence>
<protein>
    <submittedName>
        <fullName evidence="1">Uncharacterized protein</fullName>
    </submittedName>
</protein>
<keyword evidence="2" id="KW-1185">Reference proteome</keyword>
<comment type="caution">
    <text evidence="1">The sequence shown here is derived from an EMBL/GenBank/DDBJ whole genome shotgun (WGS) entry which is preliminary data.</text>
</comment>
<name>A0A6L9SS40_9BIFI</name>
<organism evidence="1 2">
    <name type="scientific">Bifidobacterium platyrrhinorum</name>
    <dbReference type="NCBI Taxonomy" id="2661628"/>
    <lineage>
        <taxon>Bacteria</taxon>
        <taxon>Bacillati</taxon>
        <taxon>Actinomycetota</taxon>
        <taxon>Actinomycetes</taxon>
        <taxon>Bifidobacteriales</taxon>
        <taxon>Bifidobacteriaceae</taxon>
        <taxon>Bifidobacterium</taxon>
    </lineage>
</organism>
<dbReference type="RefSeq" id="WP_163197050.1">
    <property type="nucleotide sequence ID" value="NZ_WHZV01000004.1"/>
</dbReference>
<gene>
    <name evidence="1" type="ORF">GFD21_06090</name>
</gene>